<reference evidence="11" key="2">
    <citation type="submission" date="2025-08" db="UniProtKB">
        <authorList>
            <consortium name="Ensembl"/>
        </authorList>
    </citation>
    <scope>IDENTIFICATION</scope>
</reference>
<evidence type="ECO:0000313" key="11">
    <source>
        <dbReference type="Ensembl" id="ENSOMYP00000094050.2"/>
    </source>
</evidence>
<evidence type="ECO:0000256" key="2">
    <source>
        <dbReference type="ARBA" id="ARBA00007292"/>
    </source>
</evidence>
<dbReference type="GO" id="GO:0045087">
    <property type="term" value="P:innate immune response"/>
    <property type="evidence" value="ECO:0007669"/>
    <property type="project" value="UniProtKB-UniRule"/>
</dbReference>
<dbReference type="GO" id="GO:0005615">
    <property type="term" value="C:extracellular space"/>
    <property type="evidence" value="ECO:0007669"/>
    <property type="project" value="UniProtKB-UniRule"/>
</dbReference>
<evidence type="ECO:0000256" key="3">
    <source>
        <dbReference type="ARBA" id="ARBA00022525"/>
    </source>
</evidence>
<sequence length="448" mass="48894">MLSLLILLLNLTNHAFGQNPAIKAILSNKGLQYGSHIGADWMQEKIGSVIIPDVRGGVDIGIGTVHYVLDGISVSGCDVPEPSVEFYEGVGLKAVISGLSISMSGNWHTRFGIITDGGSFDLAVFNVDVTSVVQIGSDQSGHISISSENCDASVGEASINFHGGASLIFQPFVSLFHHRIKAIIEERICPLVEEHVTDLERHLSEMQVSFKVNSALVLDVPLTNSPLVDSISLGLDLKGEFYSVQSHTDPPFKAEPFNLPEDKGHMLSLGLSEFTVNSASYAYFSAGLLQAQINDSMVFLPLNKIFLNALFHSSQLPKLFPNMLMELQVYARNVPIFSFQADKVTMEFPGAVKAFAIQPNASRTPLFKLNVDSIFSGMIRISEEKLKGLVELSNFTLTLASSEVGTFQVGFTLNYWFLFVAAKLEEGIVLPTMHHIHLVNPALKIQQV</sequence>
<evidence type="ECO:0000256" key="7">
    <source>
        <dbReference type="RuleBase" id="RU369039"/>
    </source>
</evidence>
<keyword evidence="5 7" id="KW-0325">Glycoprotein</keyword>
<dbReference type="AlphaFoldDB" id="A0A8C7UCR3"/>
<dbReference type="PANTHER" id="PTHR10504">
    <property type="entry name" value="BACTERICIDAL PERMEABILITY-INCREASING BPI PROTEIN-RELATED"/>
    <property type="match status" value="1"/>
</dbReference>
<dbReference type="SUPFAM" id="SSF55394">
    <property type="entry name" value="Bactericidal permeability-increasing protein, BPI"/>
    <property type="match status" value="2"/>
</dbReference>
<keyword evidence="7 8" id="KW-0732">Signal</keyword>
<dbReference type="GeneTree" id="ENSGT01150000286994"/>
<keyword evidence="7" id="KW-0399">Innate immunity</keyword>
<comment type="domain">
    <text evidence="7">The N-terminal region may be exposed to the interior of the granule, whereas the C-terminal portion may be embedded in the membrane. During phagocytosis and degranulation, proteases may be released and activated and cleave BPI at the junction of the N- and C-terminal portions of the molecule, providing controlled release of the N-terminal antibacterial fragment when bacteria are ingested.</text>
</comment>
<keyword evidence="7" id="KW-0044">Antibiotic</keyword>
<evidence type="ECO:0000256" key="4">
    <source>
        <dbReference type="ARBA" id="ARBA00023157"/>
    </source>
</evidence>
<reference evidence="11" key="3">
    <citation type="submission" date="2025-09" db="UniProtKB">
        <authorList>
            <consortium name="Ensembl"/>
        </authorList>
    </citation>
    <scope>IDENTIFICATION</scope>
</reference>
<accession>A0A8C7UCR3</accession>
<dbReference type="GO" id="GO:0050829">
    <property type="term" value="P:defense response to Gram-negative bacterium"/>
    <property type="evidence" value="ECO:0007669"/>
    <property type="project" value="UniProtKB-UniRule"/>
</dbReference>
<comment type="subcellular location">
    <subcellularLocation>
        <location evidence="1 7">Secreted</location>
    </subcellularLocation>
</comment>
<protein>
    <recommendedName>
        <fullName evidence="7">Bactericidal permeability-increasing protein</fullName>
        <shortName evidence="7">BPI</shortName>
    </recommendedName>
</protein>
<reference evidence="11" key="1">
    <citation type="submission" date="2020-07" db="EMBL/GenBank/DDBJ databases">
        <title>A long reads based de novo assembly of the rainbow trout Arlee double haploid line genome.</title>
        <authorList>
            <person name="Gao G."/>
            <person name="Palti Y."/>
        </authorList>
    </citation>
    <scope>NUCLEOTIDE SEQUENCE [LARGE SCALE GENOMIC DNA]</scope>
</reference>
<comment type="function">
    <text evidence="7">The cytotoxic action of BPI is limited to many species of Gram-negative bacteria; this specificity may be explained by a strong affinity of the very basic N-terminal half for the negatively charged lipopolysaccharides that are unique to the Gram-negative bacterial outer envelope.</text>
</comment>
<dbReference type="PANTHER" id="PTHR10504:SF132">
    <property type="entry name" value="BACTERICIDAL PERMEABILITY-INCREASING PROTEIN"/>
    <property type="match status" value="1"/>
</dbReference>
<dbReference type="Ensembl" id="ENSOMYT00000102257.2">
    <property type="protein sequence ID" value="ENSOMYP00000094050.2"/>
    <property type="gene ID" value="ENSOMYG00000043003.2"/>
</dbReference>
<feature type="disulfide bond" evidence="6">
    <location>
        <begin position="150"/>
        <end position="189"/>
    </location>
</feature>
<keyword evidence="7" id="KW-0929">Antimicrobial</keyword>
<proteinExistence type="inferred from homology"/>
<evidence type="ECO:0000259" key="10">
    <source>
        <dbReference type="SMART" id="SM00329"/>
    </source>
</evidence>
<dbReference type="Gene3D" id="3.15.20.10">
    <property type="entry name" value="Bactericidal permeability-increasing protein, domain 2"/>
    <property type="match status" value="1"/>
</dbReference>
<feature type="domain" description="Lipid-binding serum glycoprotein C-terminal" evidence="10">
    <location>
        <begin position="261"/>
        <end position="448"/>
    </location>
</feature>
<keyword evidence="4 6" id="KW-1015">Disulfide bond</keyword>
<dbReference type="Proteomes" id="UP000694395">
    <property type="component" value="Chromosome 16"/>
</dbReference>
<dbReference type="Pfam" id="PF01273">
    <property type="entry name" value="LBP_BPI_CETP"/>
    <property type="match status" value="1"/>
</dbReference>
<comment type="domain">
    <text evidence="7">The N- and C-terminal barrels adopt an identical fold despite having only 13% of conserved residues.</text>
</comment>
<dbReference type="Pfam" id="PF02886">
    <property type="entry name" value="LBP_BPI_CETP_C"/>
    <property type="match status" value="1"/>
</dbReference>
<dbReference type="Gene3D" id="3.15.10.10">
    <property type="entry name" value="Bactericidal permeability-increasing protein, domain 1"/>
    <property type="match status" value="1"/>
</dbReference>
<keyword evidence="3 7" id="KW-0964">Secreted</keyword>
<evidence type="ECO:0000256" key="8">
    <source>
        <dbReference type="SAM" id="SignalP"/>
    </source>
</evidence>
<dbReference type="InterPro" id="IPR032942">
    <property type="entry name" value="BPI/LBP/Plunc"/>
</dbReference>
<dbReference type="InterPro" id="IPR017942">
    <property type="entry name" value="Lipid-bd_serum_glycop_N"/>
</dbReference>
<dbReference type="InterPro" id="IPR001124">
    <property type="entry name" value="Lipid-bd_serum_glycop_C"/>
</dbReference>
<keyword evidence="12" id="KW-1185">Reference proteome</keyword>
<dbReference type="FunFam" id="3.15.10.10:FF:000001">
    <property type="entry name" value="phospholipid transfer protein-like"/>
    <property type="match status" value="1"/>
</dbReference>
<feature type="signal peptide" evidence="8">
    <location>
        <begin position="1"/>
        <end position="17"/>
    </location>
</feature>
<evidence type="ECO:0000256" key="5">
    <source>
        <dbReference type="ARBA" id="ARBA00023180"/>
    </source>
</evidence>
<gene>
    <name evidence="11" type="primary">LOC110492346</name>
</gene>
<dbReference type="InterPro" id="IPR017943">
    <property type="entry name" value="Bactericidal_perm-incr_a/b_dom"/>
</dbReference>
<evidence type="ECO:0000256" key="1">
    <source>
        <dbReference type="ARBA" id="ARBA00004613"/>
    </source>
</evidence>
<comment type="subunit">
    <text evidence="7">Monomer. Homodimer; disulfide-linked.</text>
</comment>
<evidence type="ECO:0000256" key="6">
    <source>
        <dbReference type="PIRSR" id="PIRSR002417-50"/>
    </source>
</evidence>
<name>A0A8C7UCR3_ONCMY</name>
<dbReference type="GO" id="GO:0008289">
    <property type="term" value="F:lipid binding"/>
    <property type="evidence" value="ECO:0007669"/>
    <property type="project" value="InterPro"/>
</dbReference>
<feature type="chain" id="PRO_5035457462" description="Bactericidal permeability-increasing protein" evidence="8">
    <location>
        <begin position="18"/>
        <end position="448"/>
    </location>
</feature>
<dbReference type="InterPro" id="IPR030675">
    <property type="entry name" value="BPI/LBP"/>
</dbReference>
<feature type="domain" description="Lipid-binding serum glycoprotein N-terminal" evidence="9">
    <location>
        <begin position="26"/>
        <end position="246"/>
    </location>
</feature>
<keyword evidence="7" id="KW-0391">Immunity</keyword>
<comment type="similarity">
    <text evidence="2">Belongs to the BPI/LBP/Plunc superfamily. BPI/LBP family.</text>
</comment>
<evidence type="ECO:0000259" key="9">
    <source>
        <dbReference type="SMART" id="SM00328"/>
    </source>
</evidence>
<organism evidence="11 12">
    <name type="scientific">Oncorhynchus mykiss</name>
    <name type="common">Rainbow trout</name>
    <name type="synonym">Salmo gairdneri</name>
    <dbReference type="NCBI Taxonomy" id="8022"/>
    <lineage>
        <taxon>Eukaryota</taxon>
        <taxon>Metazoa</taxon>
        <taxon>Chordata</taxon>
        <taxon>Craniata</taxon>
        <taxon>Vertebrata</taxon>
        <taxon>Euteleostomi</taxon>
        <taxon>Actinopterygii</taxon>
        <taxon>Neopterygii</taxon>
        <taxon>Teleostei</taxon>
        <taxon>Protacanthopterygii</taxon>
        <taxon>Salmoniformes</taxon>
        <taxon>Salmonidae</taxon>
        <taxon>Salmoninae</taxon>
        <taxon>Oncorhynchus</taxon>
    </lineage>
</organism>
<dbReference type="PIRSF" id="PIRSF002417">
    <property type="entry name" value="Lipid_binding_protein"/>
    <property type="match status" value="1"/>
</dbReference>
<dbReference type="SMART" id="SM00329">
    <property type="entry name" value="BPI2"/>
    <property type="match status" value="1"/>
</dbReference>
<evidence type="ECO:0000313" key="12">
    <source>
        <dbReference type="Proteomes" id="UP000694395"/>
    </source>
</evidence>
<dbReference type="SMART" id="SM00328">
    <property type="entry name" value="BPI1"/>
    <property type="match status" value="1"/>
</dbReference>